<dbReference type="CDD" id="cd02395">
    <property type="entry name" value="KH-I_BBP"/>
    <property type="match status" value="1"/>
</dbReference>
<evidence type="ECO:0000256" key="2">
    <source>
        <dbReference type="ARBA" id="ARBA00010382"/>
    </source>
</evidence>
<dbReference type="Gene3D" id="6.10.140.1790">
    <property type="match status" value="1"/>
</dbReference>
<dbReference type="GO" id="GO:0005829">
    <property type="term" value="C:cytosol"/>
    <property type="evidence" value="ECO:0007669"/>
    <property type="project" value="EnsemblFungi"/>
</dbReference>
<dbReference type="EMBL" id="HE650822">
    <property type="protein sequence ID" value="CCF56599.1"/>
    <property type="molecule type" value="Genomic_DNA"/>
</dbReference>
<gene>
    <name evidence="15" type="primary">KAFR0B03030</name>
    <name evidence="15" type="ORF">KAFR_0B03030</name>
</gene>
<name>H2AQE9_KAZAF</name>
<evidence type="ECO:0000256" key="1">
    <source>
        <dbReference type="ARBA" id="ARBA00004123"/>
    </source>
</evidence>
<dbReference type="GO" id="GO:0000243">
    <property type="term" value="C:commitment complex"/>
    <property type="evidence" value="ECO:0007669"/>
    <property type="project" value="EnsemblFungi"/>
</dbReference>
<evidence type="ECO:0000256" key="8">
    <source>
        <dbReference type="ARBA" id="ARBA00022884"/>
    </source>
</evidence>
<evidence type="ECO:0000256" key="11">
    <source>
        <dbReference type="PROSITE-ProRule" id="PRU00047"/>
    </source>
</evidence>
<evidence type="ECO:0000256" key="13">
    <source>
        <dbReference type="SAM" id="MobiDB-lite"/>
    </source>
</evidence>
<keyword evidence="4 12" id="KW-0507">mRNA processing</keyword>
<accession>H2AQE9</accession>
<dbReference type="KEGG" id="kaf:KAFR_0B03030"/>
<dbReference type="InterPro" id="IPR032570">
    <property type="entry name" value="SF1-HH"/>
</dbReference>
<protein>
    <recommendedName>
        <fullName evidence="3 12">Branchpoint-bridging protein</fullName>
    </recommendedName>
</protein>
<feature type="compositionally biased region" description="Pro residues" evidence="13">
    <location>
        <begin position="375"/>
        <end position="384"/>
    </location>
</feature>
<evidence type="ECO:0000256" key="10">
    <source>
        <dbReference type="ARBA" id="ARBA00023242"/>
    </source>
</evidence>
<dbReference type="GO" id="GO:0003729">
    <property type="term" value="F:mRNA binding"/>
    <property type="evidence" value="ECO:0007669"/>
    <property type="project" value="TreeGrafter"/>
</dbReference>
<dbReference type="GO" id="GO:0008270">
    <property type="term" value="F:zinc ion binding"/>
    <property type="evidence" value="ECO:0007669"/>
    <property type="project" value="UniProtKB-UniRule"/>
</dbReference>
<dbReference type="InParanoid" id="H2AQE9"/>
<keyword evidence="5 12" id="KW-0479">Metal-binding</keyword>
<dbReference type="InterPro" id="IPR045071">
    <property type="entry name" value="BBP-like"/>
</dbReference>
<dbReference type="SUPFAM" id="SSF54791">
    <property type="entry name" value="Eukaryotic type KH-domain (KH-domain type I)"/>
    <property type="match status" value="1"/>
</dbReference>
<dbReference type="GeneID" id="13882980"/>
<dbReference type="HOGENOM" id="CLU_016864_1_1_1"/>
<keyword evidence="8" id="KW-0694">RNA-binding</keyword>
<dbReference type="Proteomes" id="UP000005220">
    <property type="component" value="Chromosome 2"/>
</dbReference>
<dbReference type="STRING" id="1071382.H2AQE9"/>
<feature type="compositionally biased region" description="Polar residues" evidence="13">
    <location>
        <begin position="343"/>
        <end position="369"/>
    </location>
</feature>
<dbReference type="GO" id="GO:0000398">
    <property type="term" value="P:mRNA splicing, via spliceosome"/>
    <property type="evidence" value="ECO:0007669"/>
    <property type="project" value="UniProtKB-UniRule"/>
</dbReference>
<dbReference type="InterPro" id="IPR036875">
    <property type="entry name" value="Znf_CCHC_sf"/>
</dbReference>
<keyword evidence="9 12" id="KW-0508">mRNA splicing</keyword>
<dbReference type="SUPFAM" id="SSF57756">
    <property type="entry name" value="Retrovirus zinc finger-like domains"/>
    <property type="match status" value="1"/>
</dbReference>
<organism evidence="15 16">
    <name type="scientific">Kazachstania africana (strain ATCC 22294 / BCRC 22015 / CBS 2517 / CECT 1963 / NBRC 1671 / NRRL Y-8276)</name>
    <name type="common">Yeast</name>
    <name type="synonym">Kluyveromyces africanus</name>
    <dbReference type="NCBI Taxonomy" id="1071382"/>
    <lineage>
        <taxon>Eukaryota</taxon>
        <taxon>Fungi</taxon>
        <taxon>Dikarya</taxon>
        <taxon>Ascomycota</taxon>
        <taxon>Saccharomycotina</taxon>
        <taxon>Saccharomycetes</taxon>
        <taxon>Saccharomycetales</taxon>
        <taxon>Saccharomycetaceae</taxon>
        <taxon>Kazachstania</taxon>
    </lineage>
</organism>
<dbReference type="Gene3D" id="3.30.1370.10">
    <property type="entry name" value="K Homology domain, type 1"/>
    <property type="match status" value="1"/>
</dbReference>
<feature type="domain" description="CCHC-type" evidence="14">
    <location>
        <begin position="281"/>
        <end position="295"/>
    </location>
</feature>
<dbReference type="InterPro" id="IPR001878">
    <property type="entry name" value="Znf_CCHC"/>
</dbReference>
<dbReference type="GO" id="GO:0045131">
    <property type="term" value="F:pre-mRNA branch point binding"/>
    <property type="evidence" value="ECO:0007669"/>
    <property type="project" value="UniProtKB-UniRule"/>
</dbReference>
<evidence type="ECO:0000313" key="15">
    <source>
        <dbReference type="EMBL" id="CCF56599.1"/>
    </source>
</evidence>
<dbReference type="InterPro" id="IPR055256">
    <property type="entry name" value="KH_1_KHDC4/BBP-like"/>
</dbReference>
<dbReference type="Pfam" id="PF00098">
    <property type="entry name" value="zf-CCHC"/>
    <property type="match status" value="1"/>
</dbReference>
<feature type="region of interest" description="Disordered" evidence="13">
    <location>
        <begin position="71"/>
        <end position="93"/>
    </location>
</feature>
<dbReference type="GO" id="GO:0048024">
    <property type="term" value="P:regulation of mRNA splicing, via spliceosome"/>
    <property type="evidence" value="ECO:0007669"/>
    <property type="project" value="TreeGrafter"/>
</dbReference>
<dbReference type="Pfam" id="PF22675">
    <property type="entry name" value="KH-I_KHDC4-BBP"/>
    <property type="match status" value="1"/>
</dbReference>
<dbReference type="SMART" id="SM00322">
    <property type="entry name" value="KH"/>
    <property type="match status" value="1"/>
</dbReference>
<dbReference type="InterPro" id="IPR047086">
    <property type="entry name" value="SF1-HH_sf"/>
</dbReference>
<dbReference type="PANTHER" id="PTHR11208">
    <property type="entry name" value="RNA-BINDING PROTEIN RELATED"/>
    <property type="match status" value="1"/>
</dbReference>
<keyword evidence="12" id="KW-0747">Spliceosome</keyword>
<keyword evidence="6 11" id="KW-0863">Zinc-finger</keyword>
<dbReference type="PROSITE" id="PS50158">
    <property type="entry name" value="ZF_CCHC"/>
    <property type="match status" value="2"/>
</dbReference>
<dbReference type="RefSeq" id="XP_003955734.1">
    <property type="nucleotide sequence ID" value="XM_003955685.1"/>
</dbReference>
<feature type="region of interest" description="Disordered" evidence="13">
    <location>
        <begin position="292"/>
        <end position="467"/>
    </location>
</feature>
<reference evidence="15 16" key="1">
    <citation type="journal article" date="2011" name="Proc. Natl. Acad. Sci. U.S.A.">
        <title>Evolutionary erosion of yeast sex chromosomes by mating-type switching accidents.</title>
        <authorList>
            <person name="Gordon J.L."/>
            <person name="Armisen D."/>
            <person name="Proux-Wera E."/>
            <person name="Oheigeartaigh S.S."/>
            <person name="Byrne K.P."/>
            <person name="Wolfe K.H."/>
        </authorList>
    </citation>
    <scope>NUCLEOTIDE SEQUENCE [LARGE SCALE GENOMIC DNA]</scope>
    <source>
        <strain evidence="16">ATCC 22294 / BCRC 22015 / CBS 2517 / CECT 1963 / NBRC 1671 / NRRL Y-8276</strain>
    </source>
</reference>
<comment type="subcellular location">
    <subcellularLocation>
        <location evidence="1 12">Nucleus</location>
    </subcellularLocation>
</comment>
<comment type="similarity">
    <text evidence="2 12">Belongs to the BBP/SF1 family.</text>
</comment>
<dbReference type="eggNOG" id="KOG0119">
    <property type="taxonomic scope" value="Eukaryota"/>
</dbReference>
<dbReference type="SMART" id="SM00343">
    <property type="entry name" value="ZnF_C2HC"/>
    <property type="match status" value="2"/>
</dbReference>
<evidence type="ECO:0000256" key="6">
    <source>
        <dbReference type="ARBA" id="ARBA00022771"/>
    </source>
</evidence>
<dbReference type="Gene3D" id="4.10.60.10">
    <property type="entry name" value="Zinc finger, CCHC-type"/>
    <property type="match status" value="1"/>
</dbReference>
<dbReference type="PANTHER" id="PTHR11208:SF45">
    <property type="entry name" value="SPLICING FACTOR 1"/>
    <property type="match status" value="1"/>
</dbReference>
<evidence type="ECO:0000256" key="9">
    <source>
        <dbReference type="ARBA" id="ARBA00023187"/>
    </source>
</evidence>
<dbReference type="InterPro" id="IPR036612">
    <property type="entry name" value="KH_dom_type_1_sf"/>
</dbReference>
<keyword evidence="7 12" id="KW-0862">Zinc</keyword>
<evidence type="ECO:0000256" key="3">
    <source>
        <dbReference type="ARBA" id="ARBA00017984"/>
    </source>
</evidence>
<sequence>MAEINQRGRFYGRRTQNNFRDNERTYENDFSSLPVKITGALTPEQMTAYQTVFRIEEITEILKSEKLEVPELMKRSSSPPPTYDAEGRRTNTREQRYKKKLEEERFRLVEIALKMVPFFNPPKDYVRPSKFQEKYFIPVEQYPEVNFVGLLLGPRGNTLRKLQEQSKCKIAIRGRGSVKEGKHANDLPEGAMNMEDPLHCLIISDSEEKIQNGIKACQSVIIKAVTSPEGQNDLKRGQLRELAELNGTLREDTHPCSICGLQGHKKYDCPNRQTYAETIVCRNCGQPGHTTFDCPAPRNSYGVPQQDTGILGRNRYQNDADPQQDMKRRRIGSRYQGFDARNQRSQQQTRYGENESQSVDTYSSPSLNDTRPEMELPPPPPPGLNDPISISYPPGGLAPPGLDNQADLLKPMLEETLPDVPSEVTAPSKTKTNPAPGSSSSSNFNLPPGLSTSNEEFNNYPAAPPGL</sequence>
<feature type="domain" description="CCHC-type" evidence="14">
    <location>
        <begin position="256"/>
        <end position="271"/>
    </location>
</feature>
<dbReference type="FunFam" id="3.30.1370.10:FF:000024">
    <property type="entry name" value="Branchpoint-bridging protein-like protein"/>
    <property type="match status" value="1"/>
</dbReference>
<evidence type="ECO:0000259" key="14">
    <source>
        <dbReference type="PROSITE" id="PS50158"/>
    </source>
</evidence>
<keyword evidence="16" id="KW-1185">Reference proteome</keyword>
<evidence type="ECO:0000256" key="7">
    <source>
        <dbReference type="ARBA" id="ARBA00022833"/>
    </source>
</evidence>
<evidence type="ECO:0000313" key="16">
    <source>
        <dbReference type="Proteomes" id="UP000005220"/>
    </source>
</evidence>
<dbReference type="Pfam" id="PF16275">
    <property type="entry name" value="SF1-HH"/>
    <property type="match status" value="1"/>
</dbReference>
<dbReference type="InterPro" id="IPR004087">
    <property type="entry name" value="KH_dom"/>
</dbReference>
<evidence type="ECO:0000256" key="12">
    <source>
        <dbReference type="RuleBase" id="RU367126"/>
    </source>
</evidence>
<dbReference type="OrthoDB" id="6777263at2759"/>
<keyword evidence="10 12" id="KW-0539">Nucleus</keyword>
<evidence type="ECO:0000256" key="5">
    <source>
        <dbReference type="ARBA" id="ARBA00022723"/>
    </source>
</evidence>
<feature type="compositionally biased region" description="Polar residues" evidence="13">
    <location>
        <begin position="425"/>
        <end position="457"/>
    </location>
</feature>
<dbReference type="AlphaFoldDB" id="H2AQE9"/>
<evidence type="ECO:0000256" key="4">
    <source>
        <dbReference type="ARBA" id="ARBA00022664"/>
    </source>
</evidence>
<comment type="function">
    <text evidence="12">Necessary for the splicing of pre-mRNA. Has a role in the recognition of the branch site (5'-UACUAAC-3'), the pyrimidine tract and the 3'-splice site at the 3'-end of introns.</text>
</comment>
<proteinExistence type="inferred from homology"/>
<dbReference type="FunCoup" id="H2AQE9">
    <property type="interactions" value="64"/>
</dbReference>